<feature type="transmembrane region" description="Helical" evidence="8">
    <location>
        <begin position="26"/>
        <end position="44"/>
    </location>
</feature>
<dbReference type="InterPro" id="IPR016071">
    <property type="entry name" value="Staphylococal_nuclease_OB-fold"/>
</dbReference>
<feature type="domain" description="TNase-like" evidence="9">
    <location>
        <begin position="69"/>
        <end position="228"/>
    </location>
</feature>
<reference evidence="10 11" key="1">
    <citation type="submission" date="2018-11" db="EMBL/GenBank/DDBJ databases">
        <title>Genome sequence of Apiotrichum porosum DSM 27194.</title>
        <authorList>
            <person name="Aliyu H."/>
            <person name="Gorte O."/>
            <person name="Ochsenreither K."/>
        </authorList>
    </citation>
    <scope>NUCLEOTIDE SEQUENCE [LARGE SCALE GENOMIC DNA]</scope>
    <source>
        <strain evidence="10 11">DSM 27194</strain>
    </source>
</reference>
<evidence type="ECO:0000256" key="4">
    <source>
        <dbReference type="ARBA" id="ARBA00022722"/>
    </source>
</evidence>
<evidence type="ECO:0000259" key="9">
    <source>
        <dbReference type="PROSITE" id="PS50830"/>
    </source>
</evidence>
<dbReference type="Pfam" id="PF00565">
    <property type="entry name" value="SNase"/>
    <property type="match status" value="1"/>
</dbReference>
<dbReference type="SUPFAM" id="SSF50199">
    <property type="entry name" value="Staphylococcal nuclease"/>
    <property type="match status" value="1"/>
</dbReference>
<evidence type="ECO:0000313" key="10">
    <source>
        <dbReference type="EMBL" id="RSH83464.1"/>
    </source>
</evidence>
<dbReference type="SMART" id="SM00318">
    <property type="entry name" value="SNc"/>
    <property type="match status" value="1"/>
</dbReference>
<protein>
    <submittedName>
        <fullName evidence="10">Putative endonuclease lcl3</fullName>
    </submittedName>
</protein>
<evidence type="ECO:0000256" key="8">
    <source>
        <dbReference type="SAM" id="Phobius"/>
    </source>
</evidence>
<dbReference type="GO" id="GO:0004519">
    <property type="term" value="F:endonuclease activity"/>
    <property type="evidence" value="ECO:0007669"/>
    <property type="project" value="UniProtKB-KW"/>
</dbReference>
<dbReference type="RefSeq" id="XP_028477416.1">
    <property type="nucleotide sequence ID" value="XM_028622524.1"/>
</dbReference>
<dbReference type="Gene3D" id="2.40.50.90">
    <property type="match status" value="1"/>
</dbReference>
<comment type="similarity">
    <text evidence="3">Belongs to the LCL3 family.</text>
</comment>
<dbReference type="STRING" id="105984.A0A427XX75"/>
<evidence type="ECO:0000256" key="1">
    <source>
        <dbReference type="ARBA" id="ARBA00004167"/>
    </source>
</evidence>
<dbReference type="PANTHER" id="PTHR12302">
    <property type="entry name" value="EBNA2 BINDING PROTEIN P100"/>
    <property type="match status" value="1"/>
</dbReference>
<proteinExistence type="inferred from homology"/>
<dbReference type="PANTHER" id="PTHR12302:SF3">
    <property type="entry name" value="SERINE_THREONINE-PROTEIN KINASE 31"/>
    <property type="match status" value="1"/>
</dbReference>
<dbReference type="InterPro" id="IPR035437">
    <property type="entry name" value="SNase_OB-fold_sf"/>
</dbReference>
<keyword evidence="11" id="KW-1185">Reference proteome</keyword>
<dbReference type="AlphaFoldDB" id="A0A427XX75"/>
<dbReference type="OrthoDB" id="430293at2759"/>
<keyword evidence="8" id="KW-1133">Transmembrane helix</keyword>
<keyword evidence="8" id="KW-0812">Transmembrane</keyword>
<dbReference type="GeneID" id="39591692"/>
<comment type="caution">
    <text evidence="10">The sequence shown here is derived from an EMBL/GenBank/DDBJ whole genome shotgun (WGS) entry which is preliminary data.</text>
</comment>
<dbReference type="EMBL" id="RSCE01000004">
    <property type="protein sequence ID" value="RSH83464.1"/>
    <property type="molecule type" value="Genomic_DNA"/>
</dbReference>
<name>A0A427XX75_9TREE</name>
<keyword evidence="7" id="KW-0106">Calcium</keyword>
<evidence type="ECO:0000256" key="7">
    <source>
        <dbReference type="ARBA" id="ARBA00022837"/>
    </source>
</evidence>
<organism evidence="10 11">
    <name type="scientific">Apiotrichum porosum</name>
    <dbReference type="NCBI Taxonomy" id="105984"/>
    <lineage>
        <taxon>Eukaryota</taxon>
        <taxon>Fungi</taxon>
        <taxon>Dikarya</taxon>
        <taxon>Basidiomycota</taxon>
        <taxon>Agaricomycotina</taxon>
        <taxon>Tremellomycetes</taxon>
        <taxon>Trichosporonales</taxon>
        <taxon>Trichosporonaceae</taxon>
        <taxon>Apiotrichum</taxon>
    </lineage>
</organism>
<evidence type="ECO:0000313" key="11">
    <source>
        <dbReference type="Proteomes" id="UP000279236"/>
    </source>
</evidence>
<accession>A0A427XX75</accession>
<dbReference type="GO" id="GO:0005739">
    <property type="term" value="C:mitochondrion"/>
    <property type="evidence" value="ECO:0007669"/>
    <property type="project" value="UniProtKB-SubCell"/>
</dbReference>
<keyword evidence="6" id="KW-0378">Hydrolase</keyword>
<keyword evidence="5 10" id="KW-0255">Endonuclease</keyword>
<dbReference type="GO" id="GO:0016787">
    <property type="term" value="F:hydrolase activity"/>
    <property type="evidence" value="ECO:0007669"/>
    <property type="project" value="UniProtKB-KW"/>
</dbReference>
<gene>
    <name evidence="10" type="primary">LCL3</name>
    <name evidence="10" type="ORF">EHS24_007149</name>
</gene>
<comment type="subcellular location">
    <subcellularLocation>
        <location evidence="1">Membrane</location>
        <topology evidence="1">Single-pass membrane protein</topology>
    </subcellularLocation>
    <subcellularLocation>
        <location evidence="2">Mitochondrion</location>
    </subcellularLocation>
</comment>
<evidence type="ECO:0000256" key="3">
    <source>
        <dbReference type="ARBA" id="ARBA00005435"/>
    </source>
</evidence>
<keyword evidence="4" id="KW-0540">Nuclease</keyword>
<dbReference type="Proteomes" id="UP000279236">
    <property type="component" value="Unassembled WGS sequence"/>
</dbReference>
<dbReference type="PROSITE" id="PS50830">
    <property type="entry name" value="TNASE_3"/>
    <property type="match status" value="1"/>
</dbReference>
<evidence type="ECO:0000256" key="5">
    <source>
        <dbReference type="ARBA" id="ARBA00022759"/>
    </source>
</evidence>
<dbReference type="GO" id="GO:0016020">
    <property type="term" value="C:membrane"/>
    <property type="evidence" value="ECO:0007669"/>
    <property type="project" value="UniProtKB-SubCell"/>
</dbReference>
<sequence length="274" mass="30929">MARRYPYASVIDDAKKQLPEWAFEPAFIAGASAVLAVAGTLGAARGYRRWFKRIPNADSVTGSIIEKQPFIKGVVTRVGDGDGFRLYHTPGPFWRWPLKFRRVPTGVKDLKNQTLSIRIAGVDAPEMAHFGNPAQPHAKESFDWLVKEVTGKVVRCQLLRKDQYNRIVGLPYIHRTILPDKPLPLMMLKEGMAVVYTQGGSEYGPWGLEKMQRLEDEAKRAKRGMWASRNVQLPSDYKKRVKEGETPIVETKSSKKSAEPGFFEKLGRWLGSKT</sequence>
<evidence type="ECO:0000256" key="6">
    <source>
        <dbReference type="ARBA" id="ARBA00022801"/>
    </source>
</evidence>
<evidence type="ECO:0000256" key="2">
    <source>
        <dbReference type="ARBA" id="ARBA00004173"/>
    </source>
</evidence>
<keyword evidence="8" id="KW-0472">Membrane</keyword>